<organism evidence="2 3">
    <name type="scientific">Hymenobacter algoricola</name>
    <dbReference type="NCBI Taxonomy" id="486267"/>
    <lineage>
        <taxon>Bacteria</taxon>
        <taxon>Pseudomonadati</taxon>
        <taxon>Bacteroidota</taxon>
        <taxon>Cytophagia</taxon>
        <taxon>Cytophagales</taxon>
        <taxon>Hymenobacteraceae</taxon>
        <taxon>Hymenobacter</taxon>
    </lineage>
</organism>
<protein>
    <recommendedName>
        <fullName evidence="4">Quinol oxidase subunit 4</fullName>
    </recommendedName>
</protein>
<evidence type="ECO:0000256" key="1">
    <source>
        <dbReference type="SAM" id="MobiDB-lite"/>
    </source>
</evidence>
<keyword evidence="3" id="KW-1185">Reference proteome</keyword>
<name>A0ABP7NMH6_9BACT</name>
<evidence type="ECO:0000313" key="2">
    <source>
        <dbReference type="EMBL" id="GAA3950370.1"/>
    </source>
</evidence>
<accession>A0ABP7NMH6</accession>
<evidence type="ECO:0008006" key="4">
    <source>
        <dbReference type="Google" id="ProtNLM"/>
    </source>
</evidence>
<dbReference type="EMBL" id="BAABDH010000108">
    <property type="protein sequence ID" value="GAA3950370.1"/>
    <property type="molecule type" value="Genomic_DNA"/>
</dbReference>
<sequence>MAGPKKGGEVTGIKLGGFGGGAYLWVMKKSLLLLLFAACASLSLTSCEQAPDAEKDPNADAAYKRSHRADGYREAQRSNPAQ</sequence>
<evidence type="ECO:0000313" key="3">
    <source>
        <dbReference type="Proteomes" id="UP001499909"/>
    </source>
</evidence>
<reference evidence="3" key="1">
    <citation type="journal article" date="2019" name="Int. J. Syst. Evol. Microbiol.">
        <title>The Global Catalogue of Microorganisms (GCM) 10K type strain sequencing project: providing services to taxonomists for standard genome sequencing and annotation.</title>
        <authorList>
            <consortium name="The Broad Institute Genomics Platform"/>
            <consortium name="The Broad Institute Genome Sequencing Center for Infectious Disease"/>
            <person name="Wu L."/>
            <person name="Ma J."/>
        </authorList>
    </citation>
    <scope>NUCLEOTIDE SEQUENCE [LARGE SCALE GENOMIC DNA]</scope>
    <source>
        <strain evidence="3">JCM 17214</strain>
    </source>
</reference>
<gene>
    <name evidence="2" type="ORF">GCM10022406_35280</name>
</gene>
<dbReference type="Proteomes" id="UP001499909">
    <property type="component" value="Unassembled WGS sequence"/>
</dbReference>
<comment type="caution">
    <text evidence="2">The sequence shown here is derived from an EMBL/GenBank/DDBJ whole genome shotgun (WGS) entry which is preliminary data.</text>
</comment>
<proteinExistence type="predicted"/>
<feature type="region of interest" description="Disordered" evidence="1">
    <location>
        <begin position="50"/>
        <end position="82"/>
    </location>
</feature>